<proteinExistence type="predicted"/>
<sequence>MSGFFWNFLPKIRGIVAPGNGEPRVVEDNALEPNVIEDEVIEPPVVENNAVVPNVIEDELIEPRFIENNAVEPNVIEDEVIEPHVVVNNAVAPNVIEDEVIEPRVVENNLVEPNVIEDEVIQPRVVENNAVEPNVVENELLQPRVVEGNLIEFRVIEEVIAEPGDVGRALAEPHAQRQDNRVEMRRVRKYERMKFEKTEMQNPAPVGNESVLYLVRDVKLFRRAAPKADVVVHSFVAELKKPKDMFHLNFHLYNRIGEDFCNLRISDARPLLMSSPMCLATFQQAEFLLQFFALDDEDLKLIHEEPSFSISLDYQHWQKDINRQKYSHRDFLTDFFSVTCLDVLPVSCVRSHRGSIKAGIHLRIHMKLMNGEVDVLHGIQKCFHPDKALHDLREKMETLLVEGIQSDTVITSGDNKSYNVHRAILAANSEIFKTMFEIDMSESNTGKVATPENISGKMLESILKYIYARNCKDLYDCPKSTTDILVAAHGYDMHDLMKNCEESLLSMQVEAFTLGSVLTTFQIANLLDMPALMTKCVHIIMRMNVDLSDSGTYMEFNKSYPRDAVKLTQMILRFKMAQPTP</sequence>
<dbReference type="Pfam" id="PF00651">
    <property type="entry name" value="BTB"/>
    <property type="match status" value="1"/>
</dbReference>
<dbReference type="EMBL" id="CAXLJM020000049">
    <property type="protein sequence ID" value="CAL8112761.1"/>
    <property type="molecule type" value="Genomic_DNA"/>
</dbReference>
<dbReference type="Proteomes" id="UP001642540">
    <property type="component" value="Unassembled WGS sequence"/>
</dbReference>
<dbReference type="Gene3D" id="3.30.710.10">
    <property type="entry name" value="Potassium Channel Kv1.1, Chain A"/>
    <property type="match status" value="1"/>
</dbReference>
<name>A0ABP1R0G9_9HEXA</name>
<dbReference type="SUPFAM" id="SSF54695">
    <property type="entry name" value="POZ domain"/>
    <property type="match status" value="1"/>
</dbReference>
<dbReference type="SMART" id="SM00225">
    <property type="entry name" value="BTB"/>
    <property type="match status" value="1"/>
</dbReference>
<evidence type="ECO:0000313" key="3">
    <source>
        <dbReference type="Proteomes" id="UP001642540"/>
    </source>
</evidence>
<gene>
    <name evidence="2" type="ORF">ODALV1_LOCUS15770</name>
</gene>
<evidence type="ECO:0000313" key="2">
    <source>
        <dbReference type="EMBL" id="CAL8112761.1"/>
    </source>
</evidence>
<dbReference type="PROSITE" id="PS50097">
    <property type="entry name" value="BTB"/>
    <property type="match status" value="1"/>
</dbReference>
<reference evidence="2 3" key="1">
    <citation type="submission" date="2024-08" db="EMBL/GenBank/DDBJ databases">
        <authorList>
            <person name="Cucini C."/>
            <person name="Frati F."/>
        </authorList>
    </citation>
    <scope>NUCLEOTIDE SEQUENCE [LARGE SCALE GENOMIC DNA]</scope>
</reference>
<dbReference type="InterPro" id="IPR000210">
    <property type="entry name" value="BTB/POZ_dom"/>
</dbReference>
<organism evidence="2 3">
    <name type="scientific">Orchesella dallaii</name>
    <dbReference type="NCBI Taxonomy" id="48710"/>
    <lineage>
        <taxon>Eukaryota</taxon>
        <taxon>Metazoa</taxon>
        <taxon>Ecdysozoa</taxon>
        <taxon>Arthropoda</taxon>
        <taxon>Hexapoda</taxon>
        <taxon>Collembola</taxon>
        <taxon>Entomobryomorpha</taxon>
        <taxon>Entomobryoidea</taxon>
        <taxon>Orchesellidae</taxon>
        <taxon>Orchesellinae</taxon>
        <taxon>Orchesella</taxon>
    </lineage>
</organism>
<dbReference type="InterPro" id="IPR044714">
    <property type="entry name" value="AtSIBP1-like"/>
</dbReference>
<protein>
    <recommendedName>
        <fullName evidence="1">BTB domain-containing protein</fullName>
    </recommendedName>
</protein>
<dbReference type="PANTHER" id="PTHR46672">
    <property type="entry name" value="OS08G0495500 PROTEIN-RELATED"/>
    <property type="match status" value="1"/>
</dbReference>
<comment type="caution">
    <text evidence="2">The sequence shown here is derived from an EMBL/GenBank/DDBJ whole genome shotgun (WGS) entry which is preliminary data.</text>
</comment>
<dbReference type="InterPro" id="IPR011333">
    <property type="entry name" value="SKP1/BTB/POZ_sf"/>
</dbReference>
<dbReference type="CDD" id="cd18186">
    <property type="entry name" value="BTB_POZ_ZBTB_KLHL-like"/>
    <property type="match status" value="1"/>
</dbReference>
<feature type="domain" description="BTB" evidence="1">
    <location>
        <begin position="406"/>
        <end position="467"/>
    </location>
</feature>
<accession>A0ABP1R0G9</accession>
<evidence type="ECO:0000259" key="1">
    <source>
        <dbReference type="PROSITE" id="PS50097"/>
    </source>
</evidence>
<keyword evidence="3" id="KW-1185">Reference proteome</keyword>